<comment type="similarity">
    <text evidence="1">Belongs to the short-chain dehydrogenases/reductases (SDR) family.</text>
</comment>
<name>A0A544W7P3_9MYCO</name>
<dbReference type="Pfam" id="PF13561">
    <property type="entry name" value="adh_short_C2"/>
    <property type="match status" value="1"/>
</dbReference>
<evidence type="ECO:0000313" key="4">
    <source>
        <dbReference type="Proteomes" id="UP000315759"/>
    </source>
</evidence>
<dbReference type="PROSITE" id="PS00061">
    <property type="entry name" value="ADH_SHORT"/>
    <property type="match status" value="1"/>
</dbReference>
<dbReference type="PRINTS" id="PR00080">
    <property type="entry name" value="SDRFAMILY"/>
</dbReference>
<dbReference type="PANTHER" id="PTHR43477">
    <property type="entry name" value="DIHYDROANTICAPSIN 7-DEHYDROGENASE"/>
    <property type="match status" value="1"/>
</dbReference>
<evidence type="ECO:0000256" key="2">
    <source>
        <dbReference type="ARBA" id="ARBA00023002"/>
    </source>
</evidence>
<dbReference type="InterPro" id="IPR002347">
    <property type="entry name" value="SDR_fam"/>
</dbReference>
<dbReference type="EMBL" id="VIFX01000002">
    <property type="protein sequence ID" value="TQR88229.1"/>
    <property type="molecule type" value="Genomic_DNA"/>
</dbReference>
<evidence type="ECO:0000256" key="1">
    <source>
        <dbReference type="ARBA" id="ARBA00006484"/>
    </source>
</evidence>
<dbReference type="PANTHER" id="PTHR43477:SF1">
    <property type="entry name" value="DIHYDROANTICAPSIN 7-DEHYDROGENASE"/>
    <property type="match status" value="1"/>
</dbReference>
<dbReference type="AlphaFoldDB" id="A0A544W7P3"/>
<dbReference type="FunFam" id="3.40.50.720:FF:000084">
    <property type="entry name" value="Short-chain dehydrogenase reductase"/>
    <property type="match status" value="1"/>
</dbReference>
<keyword evidence="4" id="KW-1185">Reference proteome</keyword>
<dbReference type="SUPFAM" id="SSF51735">
    <property type="entry name" value="NAD(P)-binding Rossmann-fold domains"/>
    <property type="match status" value="1"/>
</dbReference>
<dbReference type="InterPro" id="IPR036291">
    <property type="entry name" value="NAD(P)-bd_dom_sf"/>
</dbReference>
<keyword evidence="2" id="KW-0560">Oxidoreductase</keyword>
<dbReference type="Proteomes" id="UP000315759">
    <property type="component" value="Unassembled WGS sequence"/>
</dbReference>
<gene>
    <name evidence="3" type="ORF">D8S82_01530</name>
</gene>
<dbReference type="CDD" id="cd05233">
    <property type="entry name" value="SDR_c"/>
    <property type="match status" value="1"/>
</dbReference>
<evidence type="ECO:0000313" key="3">
    <source>
        <dbReference type="EMBL" id="TQR88229.1"/>
    </source>
</evidence>
<accession>A0A544W7P3</accession>
<proteinExistence type="inferred from homology"/>
<comment type="caution">
    <text evidence="3">The sequence shown here is derived from an EMBL/GenBank/DDBJ whole genome shotgun (WGS) entry which is preliminary data.</text>
</comment>
<dbReference type="InterPro" id="IPR051122">
    <property type="entry name" value="SDR_DHRS6-like"/>
</dbReference>
<dbReference type="InterPro" id="IPR020904">
    <property type="entry name" value="Sc_DH/Rdtase_CS"/>
</dbReference>
<dbReference type="Gene3D" id="3.40.50.720">
    <property type="entry name" value="NAD(P)-binding Rossmann-like Domain"/>
    <property type="match status" value="1"/>
</dbReference>
<dbReference type="PRINTS" id="PR00081">
    <property type="entry name" value="GDHRDH"/>
</dbReference>
<organism evidence="3 4">
    <name type="scientific">Mycolicibacterium hodleri</name>
    <dbReference type="NCBI Taxonomy" id="49897"/>
    <lineage>
        <taxon>Bacteria</taxon>
        <taxon>Bacillati</taxon>
        <taxon>Actinomycetota</taxon>
        <taxon>Actinomycetes</taxon>
        <taxon>Mycobacteriales</taxon>
        <taxon>Mycobacteriaceae</taxon>
        <taxon>Mycolicibacterium</taxon>
    </lineage>
</organism>
<sequence length="257" mass="26929">MTSEWSFEGRSAVVTGAGSGIGKAVTLTLAAAGAKVLAVDVDGDSAKATANEATSSVVPYQADVADRAQVFGYADAATAEHGAPTLFFNNAGVEGVHKSILDTDPADWLRVIDVNLNSMFWGLQAILPHMVAEGAGAVVNTGSILSLKSAPDRSDYAVTKHAVLGLTRSAASEMAAHGIRVNCLCPGPVETPLMRRSELLVNPEDPDWERRRFEEGTPIGRYASPREIAETVMFLLRGDVGYQTGSAVVIDGGITSV</sequence>
<reference evidence="3 4" key="1">
    <citation type="submission" date="2018-10" db="EMBL/GenBank/DDBJ databases">
        <title>Draft genome of Mycobacterium hodleri strain B.</title>
        <authorList>
            <person name="Amande T.J."/>
            <person name="Mcgenity T.J."/>
        </authorList>
    </citation>
    <scope>NUCLEOTIDE SEQUENCE [LARGE SCALE GENOMIC DNA]</scope>
    <source>
        <strain evidence="3 4">B</strain>
    </source>
</reference>
<dbReference type="GO" id="GO:0016491">
    <property type="term" value="F:oxidoreductase activity"/>
    <property type="evidence" value="ECO:0007669"/>
    <property type="project" value="UniProtKB-KW"/>
</dbReference>
<protein>
    <submittedName>
        <fullName evidence="3">SDR family oxidoreductase</fullName>
    </submittedName>
</protein>